<keyword evidence="5" id="KW-0547">Nucleotide-binding</keyword>
<dbReference type="InterPro" id="IPR008250">
    <property type="entry name" value="ATPase_P-typ_transduc_dom_A_sf"/>
</dbReference>
<feature type="transmembrane region" description="Helical" evidence="11">
    <location>
        <begin position="1056"/>
        <end position="1078"/>
    </location>
</feature>
<evidence type="ECO:0000256" key="8">
    <source>
        <dbReference type="ARBA" id="ARBA00022967"/>
    </source>
</evidence>
<gene>
    <name evidence="13" type="ORF">N0F65_007977</name>
</gene>
<evidence type="ECO:0000259" key="12">
    <source>
        <dbReference type="Pfam" id="PF00122"/>
    </source>
</evidence>
<reference evidence="13" key="1">
    <citation type="submission" date="2022-11" db="EMBL/GenBank/DDBJ databases">
        <authorList>
            <person name="Morgan W.R."/>
            <person name="Tartar A."/>
        </authorList>
    </citation>
    <scope>NUCLEOTIDE SEQUENCE</scope>
    <source>
        <strain evidence="13">ARSEF 373</strain>
    </source>
</reference>
<keyword evidence="6" id="KW-0067">ATP-binding</keyword>
<dbReference type="SUPFAM" id="SSF56784">
    <property type="entry name" value="HAD-like"/>
    <property type="match status" value="1"/>
</dbReference>
<dbReference type="InterPro" id="IPR023214">
    <property type="entry name" value="HAD_sf"/>
</dbReference>
<evidence type="ECO:0000313" key="14">
    <source>
        <dbReference type="Proteomes" id="UP001146120"/>
    </source>
</evidence>
<evidence type="ECO:0000256" key="10">
    <source>
        <dbReference type="ARBA" id="ARBA00023136"/>
    </source>
</evidence>
<evidence type="ECO:0000256" key="2">
    <source>
        <dbReference type="ARBA" id="ARBA00006000"/>
    </source>
</evidence>
<evidence type="ECO:0000256" key="5">
    <source>
        <dbReference type="ARBA" id="ARBA00022741"/>
    </source>
</evidence>
<keyword evidence="4" id="KW-0479">Metal-binding</keyword>
<dbReference type="InterPro" id="IPR001757">
    <property type="entry name" value="P_typ_ATPase"/>
</dbReference>
<dbReference type="SUPFAM" id="SSF81653">
    <property type="entry name" value="Calcium ATPase, transduction domain A"/>
    <property type="match status" value="1"/>
</dbReference>
<evidence type="ECO:0000256" key="11">
    <source>
        <dbReference type="SAM" id="Phobius"/>
    </source>
</evidence>
<feature type="transmembrane region" description="Helical" evidence="11">
    <location>
        <begin position="170"/>
        <end position="192"/>
    </location>
</feature>
<dbReference type="PANTHER" id="PTHR45630:SF11">
    <property type="entry name" value="CATION-TRANSPORTING P-TYPE ATPASE N-TERMINAL DOMAIN-CONTAINING PROTEIN"/>
    <property type="match status" value="1"/>
</dbReference>
<feature type="transmembrane region" description="Helical" evidence="11">
    <location>
        <begin position="133"/>
        <end position="154"/>
    </location>
</feature>
<evidence type="ECO:0000256" key="1">
    <source>
        <dbReference type="ARBA" id="ARBA00004141"/>
    </source>
</evidence>
<evidence type="ECO:0000313" key="13">
    <source>
        <dbReference type="EMBL" id="DAZ93073.1"/>
    </source>
</evidence>
<evidence type="ECO:0000256" key="9">
    <source>
        <dbReference type="ARBA" id="ARBA00022989"/>
    </source>
</evidence>
<organism evidence="13 14">
    <name type="scientific">Lagenidium giganteum</name>
    <dbReference type="NCBI Taxonomy" id="4803"/>
    <lineage>
        <taxon>Eukaryota</taxon>
        <taxon>Sar</taxon>
        <taxon>Stramenopiles</taxon>
        <taxon>Oomycota</taxon>
        <taxon>Peronosporomycetes</taxon>
        <taxon>Pythiales</taxon>
        <taxon>Pythiaceae</taxon>
    </lineage>
</organism>
<reference evidence="13" key="2">
    <citation type="journal article" date="2023" name="Microbiol Resour">
        <title>Decontamination and Annotation of the Draft Genome Sequence of the Oomycete Lagenidium giganteum ARSEF 373.</title>
        <authorList>
            <person name="Morgan W.R."/>
            <person name="Tartar A."/>
        </authorList>
    </citation>
    <scope>NUCLEOTIDE SEQUENCE</scope>
    <source>
        <strain evidence="13">ARSEF 373</strain>
    </source>
</reference>
<dbReference type="GO" id="GO:0005524">
    <property type="term" value="F:ATP binding"/>
    <property type="evidence" value="ECO:0007669"/>
    <property type="project" value="UniProtKB-KW"/>
</dbReference>
<dbReference type="GO" id="GO:0140358">
    <property type="term" value="F:P-type transmembrane transporter activity"/>
    <property type="evidence" value="ECO:0007669"/>
    <property type="project" value="InterPro"/>
</dbReference>
<keyword evidence="10 11" id="KW-0472">Membrane</keyword>
<dbReference type="GO" id="GO:0046872">
    <property type="term" value="F:metal ion binding"/>
    <property type="evidence" value="ECO:0007669"/>
    <property type="project" value="UniProtKB-KW"/>
</dbReference>
<comment type="similarity">
    <text evidence="2">Belongs to the cation transport ATPase (P-type) (TC 3.A.3) family. Type V subfamily.</text>
</comment>
<keyword evidence="3 11" id="KW-0812">Transmembrane</keyword>
<feature type="transmembrane region" description="Helical" evidence="11">
    <location>
        <begin position="942"/>
        <end position="961"/>
    </location>
</feature>
<dbReference type="Gene3D" id="3.40.50.1000">
    <property type="entry name" value="HAD superfamily/HAD-like"/>
    <property type="match status" value="1"/>
</dbReference>
<evidence type="ECO:0000256" key="6">
    <source>
        <dbReference type="ARBA" id="ARBA00022840"/>
    </source>
</evidence>
<dbReference type="GO" id="GO:0016020">
    <property type="term" value="C:membrane"/>
    <property type="evidence" value="ECO:0007669"/>
    <property type="project" value="UniProtKB-SubCell"/>
</dbReference>
<dbReference type="EMBL" id="DAKRPA010000347">
    <property type="protein sequence ID" value="DAZ93073.1"/>
    <property type="molecule type" value="Genomic_DNA"/>
</dbReference>
<feature type="domain" description="P-type ATPase A" evidence="12">
    <location>
        <begin position="344"/>
        <end position="449"/>
    </location>
</feature>
<evidence type="ECO:0000256" key="3">
    <source>
        <dbReference type="ARBA" id="ARBA00022692"/>
    </source>
</evidence>
<dbReference type="Gene3D" id="3.40.1110.10">
    <property type="entry name" value="Calcium-transporting ATPase, cytoplasmic domain N"/>
    <property type="match status" value="1"/>
</dbReference>
<feature type="transmembrane region" description="Helical" evidence="11">
    <location>
        <begin position="967"/>
        <end position="987"/>
    </location>
</feature>
<dbReference type="Gene3D" id="2.70.150.10">
    <property type="entry name" value="Calcium-transporting ATPase, cytoplasmic transduction domain A"/>
    <property type="match status" value="1"/>
</dbReference>
<protein>
    <recommendedName>
        <fullName evidence="12">P-type ATPase A domain-containing protein</fullName>
    </recommendedName>
</protein>
<dbReference type="GO" id="GO:0016887">
    <property type="term" value="F:ATP hydrolysis activity"/>
    <property type="evidence" value="ECO:0007669"/>
    <property type="project" value="InterPro"/>
</dbReference>
<keyword evidence="9 11" id="KW-1133">Transmembrane helix</keyword>
<dbReference type="InterPro" id="IPR059000">
    <property type="entry name" value="ATPase_P-type_domA"/>
</dbReference>
<keyword evidence="8" id="KW-1278">Translocase</keyword>
<dbReference type="InterPro" id="IPR006544">
    <property type="entry name" value="P-type_TPase_V"/>
</dbReference>
<comment type="subcellular location">
    <subcellularLocation>
        <location evidence="1">Membrane</location>
        <topology evidence="1">Multi-pass membrane protein</topology>
    </subcellularLocation>
</comment>
<feature type="transmembrane region" description="Helical" evidence="11">
    <location>
        <begin position="291"/>
        <end position="310"/>
    </location>
</feature>
<dbReference type="PRINTS" id="PR00119">
    <property type="entry name" value="CATATPASE"/>
</dbReference>
<dbReference type="InterPro" id="IPR023299">
    <property type="entry name" value="ATPase_P-typ_cyto_dom_N"/>
</dbReference>
<dbReference type="NCBIfam" id="TIGR01494">
    <property type="entry name" value="ATPase_P-type"/>
    <property type="match status" value="1"/>
</dbReference>
<feature type="transmembrane region" description="Helical" evidence="11">
    <location>
        <begin position="466"/>
        <end position="489"/>
    </location>
</feature>
<dbReference type="GO" id="GO:0019829">
    <property type="term" value="F:ATPase-coupled monoatomic cation transmembrane transporter activity"/>
    <property type="evidence" value="ECO:0007669"/>
    <property type="project" value="TreeGrafter"/>
</dbReference>
<proteinExistence type="inferred from homology"/>
<dbReference type="AlphaFoldDB" id="A0AAV2YIG6"/>
<dbReference type="InterPro" id="IPR023298">
    <property type="entry name" value="ATPase_P-typ_TM_dom_sf"/>
</dbReference>
<keyword evidence="7" id="KW-0460">Magnesium</keyword>
<feature type="transmembrane region" description="Helical" evidence="11">
    <location>
        <begin position="1090"/>
        <end position="1107"/>
    </location>
</feature>
<feature type="transmembrane region" description="Helical" evidence="11">
    <location>
        <begin position="316"/>
        <end position="335"/>
    </location>
</feature>
<dbReference type="Proteomes" id="UP001146120">
    <property type="component" value="Unassembled WGS sequence"/>
</dbReference>
<keyword evidence="14" id="KW-1185">Reference proteome</keyword>
<dbReference type="Pfam" id="PF00122">
    <property type="entry name" value="E1-E2_ATPase"/>
    <property type="match status" value="1"/>
</dbReference>
<accession>A0AAV2YIG6</accession>
<dbReference type="SUPFAM" id="SSF81665">
    <property type="entry name" value="Calcium ATPase, transmembrane domain M"/>
    <property type="match status" value="1"/>
</dbReference>
<name>A0AAV2YIG6_9STRA</name>
<sequence length="1140" mass="127038">MDQQTSFAACPTNHQPEFVCCEYGDTKILYTRYRRPVGGPYEKFYEQEWHQPRQVNLPEAFYTPNSPAFQYDDPANICRAMTIVNNNETDGVTKLLGDLEVPNMVRDHTNADAGAAVNRVEQSGYASSWMGSFIYIYFVVATLGLFPTMVVLILDSNHQFTPQLFDRSNVLIVVYIVCWIVMLTWLTTLVLWSGRLSNFFRLRAPLDRCKHVHMFNAELTEILLHDRTGAATCIAKLERMLAWRSLAGYEKTILVQGTEDGHRYVEFQHLRYIYDEVHAKFVPGVIPVPDTFSLIFCFFYVYQLMCYYVWYFNGYWNVAFLNTISIIGVITINIVTKRKILAAVTIKSIDLVPGDLVRVSENWQLPCDLVIIKGSTVCDESMLTGESMPVQKFAIPDAASDTYLPEQSGKKHTLFSGSKTLVSGRDEEILAIVLTTGAQTVRGKLVQSILYPALVRFKYDEHLKACVAFLLAYGVVASNLAMKFLMANAGIENKLFAFVYGMFFMLSAALSRCDHSRPSKYFKATGAAALFLPQSTADPALWQSCMPLDPNAKVFQPEFSDITSIHLHPLMKFAMASCHAVGSLDGKLMGNEVEVRMFESTHWKLFEEEGKAPIVQSHDASDALEVVKRFEFDHNRMSMSVVVRLTTTGRVFVFCKASYEKMQEVADPSTVPSDYAEKAELLARHGCYVLGMGYKDVTHLAGSTNATWQAFLADRDAVELDLTILGLVMFQNELKLDSAEAIAQLRDGGIRCIMITGDDALTGCYIARECGMVRGASKVVLGDIMATNDQGGKGLVWKDVDSDEVVTHKELVTLLHAQEVDDSAAHPALELAVTDQAFNYLSKMEDLPRLLFHIRIFSRMTPAEKVGVITALMKAGVIADMCGDGGNDCGALRIAHVGVALSDTEASVVSPFTSEDKSIASVVDLCKEGRCSLATVFANLKFLIMYSLIGSGLRFVMYWNAVFMSEWCFTLCDGAVLVGLSYAITLARPLSTLGKQRPTSSLIGPTTLLSMLGQQVIHTCFLYYAIHHVMQQPWYCPVSPENVDLVKWWLLQDSNLGTAIFMIIAPQQMIGAVAYSFGSHFRQPIWKNRFLVIYFAALAALIVYLSLAEPNVLNDRFRMASGTNVIGLPDIPLPYSQPPC</sequence>
<evidence type="ECO:0000256" key="7">
    <source>
        <dbReference type="ARBA" id="ARBA00022842"/>
    </source>
</evidence>
<evidence type="ECO:0000256" key="4">
    <source>
        <dbReference type="ARBA" id="ARBA00022723"/>
    </source>
</evidence>
<dbReference type="InterPro" id="IPR036412">
    <property type="entry name" value="HAD-like_sf"/>
</dbReference>
<comment type="caution">
    <text evidence="13">The sequence shown here is derived from an EMBL/GenBank/DDBJ whole genome shotgun (WGS) entry which is preliminary data.</text>
</comment>
<dbReference type="SUPFAM" id="SSF81660">
    <property type="entry name" value="Metal cation-transporting ATPase, ATP-binding domain N"/>
    <property type="match status" value="1"/>
</dbReference>
<dbReference type="PANTHER" id="PTHR45630">
    <property type="entry name" value="CATION-TRANSPORTING ATPASE-RELATED"/>
    <property type="match status" value="1"/>
</dbReference>